<organism evidence="5 6">
    <name type="scientific">Nitratireductor pacificus pht-3B</name>
    <dbReference type="NCBI Taxonomy" id="391937"/>
    <lineage>
        <taxon>Bacteria</taxon>
        <taxon>Pseudomonadati</taxon>
        <taxon>Pseudomonadota</taxon>
        <taxon>Alphaproteobacteria</taxon>
        <taxon>Hyphomicrobiales</taxon>
        <taxon>Phyllobacteriaceae</taxon>
        <taxon>Nitratireductor</taxon>
    </lineage>
</organism>
<accession>K2N5N6</accession>
<dbReference type="Proteomes" id="UP000006786">
    <property type="component" value="Unassembled WGS sequence"/>
</dbReference>
<dbReference type="SUPFAM" id="SSF48008">
    <property type="entry name" value="GntR ligand-binding domain-like"/>
    <property type="match status" value="1"/>
</dbReference>
<evidence type="ECO:0000259" key="4">
    <source>
        <dbReference type="PROSITE" id="PS50949"/>
    </source>
</evidence>
<dbReference type="AlphaFoldDB" id="K2N5N6"/>
<dbReference type="GO" id="GO:0003677">
    <property type="term" value="F:DNA binding"/>
    <property type="evidence" value="ECO:0007669"/>
    <property type="project" value="UniProtKB-KW"/>
</dbReference>
<dbReference type="Gene3D" id="1.10.10.10">
    <property type="entry name" value="Winged helix-like DNA-binding domain superfamily/Winged helix DNA-binding domain"/>
    <property type="match status" value="1"/>
</dbReference>
<dbReference type="InterPro" id="IPR000524">
    <property type="entry name" value="Tscrpt_reg_HTH_GntR"/>
</dbReference>
<keyword evidence="3" id="KW-0804">Transcription</keyword>
<dbReference type="PANTHER" id="PTHR43537">
    <property type="entry name" value="TRANSCRIPTIONAL REGULATOR, GNTR FAMILY"/>
    <property type="match status" value="1"/>
</dbReference>
<protein>
    <submittedName>
        <fullName evidence="5">GntR family transcriptional regulator</fullName>
    </submittedName>
</protein>
<comment type="caution">
    <text evidence="5">The sequence shown here is derived from an EMBL/GenBank/DDBJ whole genome shotgun (WGS) entry which is preliminary data.</text>
</comment>
<dbReference type="SMART" id="SM00895">
    <property type="entry name" value="FCD"/>
    <property type="match status" value="1"/>
</dbReference>
<evidence type="ECO:0000313" key="6">
    <source>
        <dbReference type="Proteomes" id="UP000006786"/>
    </source>
</evidence>
<keyword evidence="1" id="KW-0805">Transcription regulation</keyword>
<dbReference type="EMBL" id="AMRM01000007">
    <property type="protein sequence ID" value="EKF19498.1"/>
    <property type="molecule type" value="Genomic_DNA"/>
</dbReference>
<evidence type="ECO:0000313" key="5">
    <source>
        <dbReference type="EMBL" id="EKF19498.1"/>
    </source>
</evidence>
<name>K2N5N6_9HYPH</name>
<dbReference type="Gene3D" id="1.20.120.530">
    <property type="entry name" value="GntR ligand-binding domain-like"/>
    <property type="match status" value="1"/>
</dbReference>
<evidence type="ECO:0000256" key="1">
    <source>
        <dbReference type="ARBA" id="ARBA00023015"/>
    </source>
</evidence>
<proteinExistence type="predicted"/>
<dbReference type="InterPro" id="IPR011711">
    <property type="entry name" value="GntR_C"/>
</dbReference>
<feature type="domain" description="HTH gntR-type" evidence="4">
    <location>
        <begin position="18"/>
        <end position="85"/>
    </location>
</feature>
<dbReference type="PANTHER" id="PTHR43537:SF41">
    <property type="entry name" value="TRANSCRIPTIONAL REGULATORY PROTEIN"/>
    <property type="match status" value="1"/>
</dbReference>
<dbReference type="PROSITE" id="PS50949">
    <property type="entry name" value="HTH_GNTR"/>
    <property type="match status" value="1"/>
</dbReference>
<keyword evidence="6" id="KW-1185">Reference proteome</keyword>
<dbReference type="STRING" id="391937.NA2_08399"/>
<dbReference type="CDD" id="cd07377">
    <property type="entry name" value="WHTH_GntR"/>
    <property type="match status" value="1"/>
</dbReference>
<dbReference type="Pfam" id="PF07729">
    <property type="entry name" value="FCD"/>
    <property type="match status" value="1"/>
</dbReference>
<dbReference type="GO" id="GO:0003700">
    <property type="term" value="F:DNA-binding transcription factor activity"/>
    <property type="evidence" value="ECO:0007669"/>
    <property type="project" value="InterPro"/>
</dbReference>
<sequence length="227" mass="25772">MLEGDAMKLETIDVRQSASAADLVFEALRKAIIEGALAGGEHLRQDHIAQMFNTSRIPVREALKRLEQDGLVTNERYKGTVVAELSTAEVEEIFEFRALIESEVIRLAVPRLDARRLDEARGHLEDFAGEADPSLWGTINRNFHYSLYAASERPYHLQIVRSSLDRVDRYLRAQLTLTDGMRRARQEHEAIFDACARGDADEAARLTRAHILDASRSLTAFLENRRR</sequence>
<reference evidence="5 6" key="1">
    <citation type="journal article" date="2012" name="J. Bacteriol.">
        <title>Genome Sequence of Nitratireductor pacificus Type Strain pht-3B.</title>
        <authorList>
            <person name="Lai Q."/>
            <person name="Li G."/>
            <person name="Shao Z."/>
        </authorList>
    </citation>
    <scope>NUCLEOTIDE SEQUENCE [LARGE SCALE GENOMIC DNA]</scope>
    <source>
        <strain evidence="6">pht-3B</strain>
    </source>
</reference>
<dbReference type="SMART" id="SM00345">
    <property type="entry name" value="HTH_GNTR"/>
    <property type="match status" value="1"/>
</dbReference>
<dbReference type="eggNOG" id="COG1802">
    <property type="taxonomic scope" value="Bacteria"/>
</dbReference>
<dbReference type="InterPro" id="IPR036388">
    <property type="entry name" value="WH-like_DNA-bd_sf"/>
</dbReference>
<evidence type="ECO:0000256" key="3">
    <source>
        <dbReference type="ARBA" id="ARBA00023163"/>
    </source>
</evidence>
<keyword evidence="2" id="KW-0238">DNA-binding</keyword>
<evidence type="ECO:0000256" key="2">
    <source>
        <dbReference type="ARBA" id="ARBA00023125"/>
    </source>
</evidence>
<dbReference type="InterPro" id="IPR036390">
    <property type="entry name" value="WH_DNA-bd_sf"/>
</dbReference>
<dbReference type="PATRIC" id="fig|391937.3.peg.1726"/>
<dbReference type="InterPro" id="IPR008920">
    <property type="entry name" value="TF_FadR/GntR_C"/>
</dbReference>
<gene>
    <name evidence="5" type="ORF">NA2_08399</name>
</gene>
<dbReference type="SUPFAM" id="SSF46785">
    <property type="entry name" value="Winged helix' DNA-binding domain"/>
    <property type="match status" value="1"/>
</dbReference>
<dbReference type="Pfam" id="PF00392">
    <property type="entry name" value="GntR"/>
    <property type="match status" value="1"/>
</dbReference>